<dbReference type="InterPro" id="IPR022353">
    <property type="entry name" value="Insulin_CS"/>
</dbReference>
<dbReference type="OrthoDB" id="10047451at2759"/>
<dbReference type="SUPFAM" id="SSF56994">
    <property type="entry name" value="Insulin-like"/>
    <property type="match status" value="1"/>
</dbReference>
<evidence type="ECO:0000313" key="4">
    <source>
        <dbReference type="EMBL" id="CAH1251136.1"/>
    </source>
</evidence>
<reference evidence="4" key="1">
    <citation type="submission" date="2022-01" db="EMBL/GenBank/DDBJ databases">
        <authorList>
            <person name="Braso-Vives M."/>
        </authorList>
    </citation>
    <scope>NUCLEOTIDE SEQUENCE</scope>
</reference>
<feature type="chain" id="PRO_5035453330" evidence="2">
    <location>
        <begin position="22"/>
        <end position="166"/>
    </location>
</feature>
<protein>
    <submittedName>
        <fullName evidence="4">Hypp9004 protein</fullName>
    </submittedName>
</protein>
<dbReference type="SMART" id="SM00078">
    <property type="entry name" value="IlGF"/>
    <property type="match status" value="1"/>
</dbReference>
<dbReference type="InterPro" id="IPR016179">
    <property type="entry name" value="Insulin-like"/>
</dbReference>
<gene>
    <name evidence="4" type="primary">Hypp9004</name>
    <name evidence="4" type="ORF">BLAG_LOCUS11618</name>
</gene>
<organism evidence="4 5">
    <name type="scientific">Branchiostoma lanceolatum</name>
    <name type="common">Common lancelet</name>
    <name type="synonym">Amphioxus lanceolatum</name>
    <dbReference type="NCBI Taxonomy" id="7740"/>
    <lineage>
        <taxon>Eukaryota</taxon>
        <taxon>Metazoa</taxon>
        <taxon>Chordata</taxon>
        <taxon>Cephalochordata</taxon>
        <taxon>Leptocardii</taxon>
        <taxon>Amphioxiformes</taxon>
        <taxon>Branchiostomatidae</taxon>
        <taxon>Branchiostoma</taxon>
    </lineage>
</organism>
<dbReference type="PROSITE" id="PS00262">
    <property type="entry name" value="INSULIN"/>
    <property type="match status" value="1"/>
</dbReference>
<dbReference type="GO" id="GO:0005576">
    <property type="term" value="C:extracellular region"/>
    <property type="evidence" value="ECO:0007669"/>
    <property type="project" value="InterPro"/>
</dbReference>
<comment type="similarity">
    <text evidence="1">Belongs to the insulin family.</text>
</comment>
<dbReference type="InterPro" id="IPR036438">
    <property type="entry name" value="Insulin-like_sf"/>
</dbReference>
<evidence type="ECO:0000256" key="2">
    <source>
        <dbReference type="SAM" id="SignalP"/>
    </source>
</evidence>
<dbReference type="Gene3D" id="1.10.100.10">
    <property type="entry name" value="Insulin-like"/>
    <property type="match status" value="1"/>
</dbReference>
<dbReference type="AlphaFoldDB" id="A0A8J9ZAX2"/>
<proteinExistence type="inferred from homology"/>
<feature type="domain" description="Insulin-like" evidence="3">
    <location>
        <begin position="26"/>
        <end position="166"/>
    </location>
</feature>
<evidence type="ECO:0000259" key="3">
    <source>
        <dbReference type="SMART" id="SM00078"/>
    </source>
</evidence>
<keyword evidence="2" id="KW-0732">Signal</keyword>
<name>A0A8J9ZAX2_BRALA</name>
<evidence type="ECO:0000313" key="5">
    <source>
        <dbReference type="Proteomes" id="UP000838412"/>
    </source>
</evidence>
<dbReference type="EMBL" id="OV696703">
    <property type="protein sequence ID" value="CAH1251136.1"/>
    <property type="molecule type" value="Genomic_DNA"/>
</dbReference>
<dbReference type="Proteomes" id="UP000838412">
    <property type="component" value="Chromosome 18"/>
</dbReference>
<feature type="signal peptide" evidence="2">
    <location>
        <begin position="1"/>
        <end position="21"/>
    </location>
</feature>
<keyword evidence="5" id="KW-1185">Reference proteome</keyword>
<accession>A0A8J9ZAX2</accession>
<evidence type="ECO:0000256" key="1">
    <source>
        <dbReference type="ARBA" id="ARBA00009034"/>
    </source>
</evidence>
<dbReference type="GO" id="GO:0005179">
    <property type="term" value="F:hormone activity"/>
    <property type="evidence" value="ECO:0007669"/>
    <property type="project" value="InterPro"/>
</dbReference>
<sequence>MLLSRHVLAGSLLVLLQCACAHGSARRLCGSALPREIRAVCAVNKRSVSSGEAGTRVTRGNQGSQSSSTLLRLLAGNVGNTRVPRSISTPKSATMQFYDKLHQLFTSRDPLNLYVDAKDAGNVHPDVTNGGVLSRSPRRSRREQWRGLAYHCCIVGCDVEDLALAC</sequence>